<feature type="region of interest" description="Disordered" evidence="1">
    <location>
        <begin position="542"/>
        <end position="576"/>
    </location>
</feature>
<keyword evidence="2" id="KW-1185">Reference proteome</keyword>
<name>A0AA85ISK1_TRIRE</name>
<dbReference type="WBParaSite" id="TREG1_101250.1">
    <property type="protein sequence ID" value="TREG1_101250.1"/>
    <property type="gene ID" value="TREG1_101250"/>
</dbReference>
<feature type="compositionally biased region" description="Low complexity" evidence="1">
    <location>
        <begin position="551"/>
        <end position="564"/>
    </location>
</feature>
<reference evidence="2" key="1">
    <citation type="submission" date="2022-06" db="EMBL/GenBank/DDBJ databases">
        <authorList>
            <person name="Berger JAMES D."/>
            <person name="Berger JAMES D."/>
        </authorList>
    </citation>
    <scope>NUCLEOTIDE SEQUENCE [LARGE SCALE GENOMIC DNA]</scope>
</reference>
<feature type="compositionally biased region" description="Polar residues" evidence="1">
    <location>
        <begin position="44"/>
        <end position="55"/>
    </location>
</feature>
<dbReference type="AlphaFoldDB" id="A0AA85ISK1"/>
<evidence type="ECO:0000313" key="3">
    <source>
        <dbReference type="WBParaSite" id="TREG1_101250.1"/>
    </source>
</evidence>
<feature type="region of interest" description="Disordered" evidence="1">
    <location>
        <begin position="359"/>
        <end position="379"/>
    </location>
</feature>
<reference evidence="3" key="2">
    <citation type="submission" date="2023-11" db="UniProtKB">
        <authorList>
            <consortium name="WormBaseParasite"/>
        </authorList>
    </citation>
    <scope>IDENTIFICATION</scope>
</reference>
<evidence type="ECO:0000313" key="2">
    <source>
        <dbReference type="Proteomes" id="UP000050795"/>
    </source>
</evidence>
<proteinExistence type="predicted"/>
<sequence length="1123" mass="126634">MDDDELTQEILDQFDLICTQHQYENVSSHVVGGLSKPNLHPEKSSSGLTRSTSLDTKLGSTVQVPHFPLNEKVSSASRDEVESLKKEVSVLREELYMKLGELATIKESASRTKATDSDTISKLESHLASERNDFQRKLSELNAQIAFREADYRLVCSELARIKEEAAVNKQMLNERSVEYSPASQILVSLTSPNPDPLSKQKARTPSSRLPSTDFHLPAPVTPIPSRRHRVPHGLVWDVSVPSNSEDQLKSTTVQPNDINEVLPVSDAPLSSAPRKRQRYVMSPDIQSPQTSPERLEHQQPTYVVDACVETADLSNSSTCDRPLRYRIISPFSTTQSSHLFTNKKSDLLSDLLSLSISEPHKEKDEDSTDTNSQTPGMIPTYFTKSEDSAWITSDYYLTGISKLLANHSDVLSETTSSDNGTSHLNRILKQFSTSLPYLLLRVEEQFKACINTLLDRGNQSKRISGKKISNTQDTLDDRELLDDEEEYKENQQSDVEISDIDPNEISYLGEDPFAGAPASQIVTSFTFPSQPKPFTKQVKEHSISMQRNKSCPSNIEYSESSSSTATDVPKTNNNNNDNFLLYRQAMIDQSVRGINQLKYLVTTLSSYCPLSSKLDNLLTDEEADDDDDSTLVIINEFQRLIRMVSSVLCRFINKLADVFIQNEQENHLLTSSSSSTTTVCITTSSVQNEFIYDNSTPVTCSVDSTPHKLSQNTSKHNVFPSLSIILPLITGCLNLAALFAIFIRVDIHKPNNPVDKEVYGIGDQGNSFNQYPWLPELLSCIIIASEACFGHNDKSSSILSKKKHPFIKIESNISTFIKNRPILTLKPLVSFLRFWRNMISQRHWNGGHCTDSSWWDTGCEKMSTDSTSSKDIRQQYIEKLFGSSIRCGLLATCVWICQFYDQFTATINCTKTSTTTTAFRSTSSHPYNVELNDSAEMQRIELLNEFSGMIAVLTQRDDVVWSDSCCCKAKVYSTLVHLSDSPLKTLMTIPRSVLTDPFYYPQLHQQRLENVSSSSSVVVDLLFQQKTVLIAFGQLTRALIGLLWRHGDQNFQSYTDCLPDYFCLITNLTRWIQLSKQRERAGRFETTFLPYQHNDMILRPELIEELHDFESGLENFSYQHTG</sequence>
<organism evidence="2 3">
    <name type="scientific">Trichobilharzia regenti</name>
    <name type="common">Nasal bird schistosome</name>
    <dbReference type="NCBI Taxonomy" id="157069"/>
    <lineage>
        <taxon>Eukaryota</taxon>
        <taxon>Metazoa</taxon>
        <taxon>Spiralia</taxon>
        <taxon>Lophotrochozoa</taxon>
        <taxon>Platyhelminthes</taxon>
        <taxon>Trematoda</taxon>
        <taxon>Digenea</taxon>
        <taxon>Strigeidida</taxon>
        <taxon>Schistosomatoidea</taxon>
        <taxon>Schistosomatidae</taxon>
        <taxon>Trichobilharzia</taxon>
    </lineage>
</organism>
<feature type="region of interest" description="Disordered" evidence="1">
    <location>
        <begin position="32"/>
        <end position="55"/>
    </location>
</feature>
<protein>
    <submittedName>
        <fullName evidence="3">Uncharacterized protein</fullName>
    </submittedName>
</protein>
<accession>A0AA85ISK1</accession>
<feature type="region of interest" description="Disordered" evidence="1">
    <location>
        <begin position="188"/>
        <end position="227"/>
    </location>
</feature>
<evidence type="ECO:0000256" key="1">
    <source>
        <dbReference type="SAM" id="MobiDB-lite"/>
    </source>
</evidence>
<dbReference type="Proteomes" id="UP000050795">
    <property type="component" value="Unassembled WGS sequence"/>
</dbReference>